<sequence>MRHELWRWAQVFSWAFTSPTFLLGFACFTANSTTVAAAGLSFDVNRTEIANQTTEATAGPNSTYTTTATTITSTIYTVTNFTSSESRVTTTSTSSESRATTITSSESRFTTIMTSRPTTTAISTSIVDVASLVISTARLTATTVPSATVSGTMELEVSDTASFVADSQIHLAVRIAIATLAYVPVDYVSATLSLEGGRSRRLQIGSFFFRRAASRASVVYLAYVVTIPPLSLVTVASVKWALIANTLRMVAYVLQEEVYRTPDGVAYLITVLDMSPPVGYEPIPASATYPRGGLVLDSQSRVMAPLGTSWSAIFGIALIALSSGTARSISELQIRTRIVSSGARGKPVIVQLANDTAIAAFCLEGPGRSARTLRGVLASLGSLLRSADEELLHLCLESLCLIVKQCPGTMVAVERDLAPLILEIWQRCAADKLVQMQVLDLVSCAVGSDPRLQRSMEERLLPAVIADLQEGADPYTASSAIELLGVLLKRAEVPLGQQLWSCTGPLIALVMRSDESLLLQNACETLVLLVQRSPQQVVDGGLLEPLLRVVEHLLGPQLEDDACLYVGPFAMLLFAHYGQLLPAPLKVGLLRALVTRLARAERAYLRQELVVVFARLLHEDLQGALAALTGMEVPCGATTRGGLELLMSTWLGCASEIRARRARNVTVSALCRLHERCAEDAHLRSLRVGEPCAADYLTSVDLTLNGEQSILAFWLSGIMLLLPMQEGNRNTWLHSTGWVVQLENRRVASFTSPAKDRPLPQQLLESIIAGLEFENERCTPNAQEGANGSHTDSDLVSETERFWECIDSQVTKMRLKELPDDKGGSDDDEEEEEEDDGDGKEARCSKYLSDLIDMEDGKDPLSELDLQKTTAEYLAARAEAEPKNASPTVPNLPSGWFRLFRRPLVTFSSISDGALIRSVASVRSMSYLAAAAAASLDFLLVAADCLGVAGARENADWPLTYRGILLSKIVEKQRDSSCKRHASHARILALDARAGLGLLLVDGAPAKSAAALVAADTSVSLVERAQRMQASKVTIMLNKPLHYASCRAPPGVPLARKLLVPENRANACHTKHDPRQLSKLDAADVLDESTTGLLLFSQDGRVATRVARDLGMEKEYSVEVYGEVSAGSLAALRAGLSAAGSADGSGDMVKVEMDLSGTRPGVRQARKAAELSEEPQAYDLLDFKNPRVEVPKPAPAPAEDAAEDLDKDGRPAAVSKIRVVVRGPVHSAAVRQMCAQAGLRVYSITRTRVGGIRLGKLGSGQWTVIRRTEGNLLPPSSTKTDSSEPLIENQSG</sequence>
<dbReference type="OrthoDB" id="440619at2759"/>
<feature type="non-terminal residue" evidence="3">
    <location>
        <position position="1292"/>
    </location>
</feature>
<dbReference type="Proteomes" id="UP000654075">
    <property type="component" value="Unassembled WGS sequence"/>
</dbReference>
<name>A0A813DJG9_POLGL</name>
<dbReference type="EMBL" id="CAJNNV010002897">
    <property type="protein sequence ID" value="CAE8588033.1"/>
    <property type="molecule type" value="Genomic_DNA"/>
</dbReference>
<dbReference type="InterPro" id="IPR050343">
    <property type="entry name" value="RsuA_PseudoU_synthase"/>
</dbReference>
<evidence type="ECO:0000259" key="2">
    <source>
        <dbReference type="Pfam" id="PF25758"/>
    </source>
</evidence>
<evidence type="ECO:0000313" key="3">
    <source>
        <dbReference type="EMBL" id="CAE8588033.1"/>
    </source>
</evidence>
<feature type="region of interest" description="Disordered" evidence="1">
    <location>
        <begin position="1269"/>
        <end position="1292"/>
    </location>
</feature>
<protein>
    <recommendedName>
        <fullName evidence="2">Importin-7/11-like TPR repeats domain-containing protein</fullName>
    </recommendedName>
</protein>
<dbReference type="InterPro" id="IPR058669">
    <property type="entry name" value="TPR_IPO7/11-like"/>
</dbReference>
<dbReference type="SUPFAM" id="SSF48371">
    <property type="entry name" value="ARM repeat"/>
    <property type="match status" value="1"/>
</dbReference>
<feature type="compositionally biased region" description="Acidic residues" evidence="1">
    <location>
        <begin position="826"/>
        <end position="838"/>
    </location>
</feature>
<dbReference type="GO" id="GO:0003723">
    <property type="term" value="F:RNA binding"/>
    <property type="evidence" value="ECO:0007669"/>
    <property type="project" value="InterPro"/>
</dbReference>
<evidence type="ECO:0000313" key="4">
    <source>
        <dbReference type="Proteomes" id="UP000654075"/>
    </source>
</evidence>
<dbReference type="InterPro" id="IPR020103">
    <property type="entry name" value="PsdUridine_synth_cat_dom_sf"/>
</dbReference>
<feature type="compositionally biased region" description="Basic and acidic residues" evidence="1">
    <location>
        <begin position="814"/>
        <end position="825"/>
    </location>
</feature>
<feature type="domain" description="Importin-7/11-like TPR repeats" evidence="2">
    <location>
        <begin position="477"/>
        <end position="677"/>
    </location>
</feature>
<dbReference type="Gene3D" id="3.30.2350.10">
    <property type="entry name" value="Pseudouridine synthase"/>
    <property type="match status" value="1"/>
</dbReference>
<keyword evidence="4" id="KW-1185">Reference proteome</keyword>
<dbReference type="InterPro" id="IPR016024">
    <property type="entry name" value="ARM-type_fold"/>
</dbReference>
<proteinExistence type="predicted"/>
<dbReference type="PROSITE" id="PS51257">
    <property type="entry name" value="PROKAR_LIPOPROTEIN"/>
    <property type="match status" value="1"/>
</dbReference>
<organism evidence="3 4">
    <name type="scientific">Polarella glacialis</name>
    <name type="common">Dinoflagellate</name>
    <dbReference type="NCBI Taxonomy" id="89957"/>
    <lineage>
        <taxon>Eukaryota</taxon>
        <taxon>Sar</taxon>
        <taxon>Alveolata</taxon>
        <taxon>Dinophyceae</taxon>
        <taxon>Suessiales</taxon>
        <taxon>Suessiaceae</taxon>
        <taxon>Polarella</taxon>
    </lineage>
</organism>
<gene>
    <name evidence="3" type="ORF">PGLA1383_LOCUS6851</name>
</gene>
<accession>A0A813DJG9</accession>
<dbReference type="PANTHER" id="PTHR47683:SF2">
    <property type="entry name" value="RNA-BINDING S4 DOMAIN-CONTAINING PROTEIN"/>
    <property type="match status" value="1"/>
</dbReference>
<dbReference type="Pfam" id="PF25758">
    <property type="entry name" value="TPR_IPO11"/>
    <property type="match status" value="1"/>
</dbReference>
<feature type="region of interest" description="Disordered" evidence="1">
    <location>
        <begin position="814"/>
        <end position="842"/>
    </location>
</feature>
<dbReference type="GO" id="GO:0001522">
    <property type="term" value="P:pseudouridine synthesis"/>
    <property type="evidence" value="ECO:0007669"/>
    <property type="project" value="InterPro"/>
</dbReference>
<reference evidence="3" key="1">
    <citation type="submission" date="2021-02" db="EMBL/GenBank/DDBJ databases">
        <authorList>
            <person name="Dougan E. K."/>
            <person name="Rhodes N."/>
            <person name="Thang M."/>
            <person name="Chan C."/>
        </authorList>
    </citation>
    <scope>NUCLEOTIDE SEQUENCE</scope>
</reference>
<dbReference type="PANTHER" id="PTHR47683">
    <property type="entry name" value="PSEUDOURIDINE SYNTHASE FAMILY PROTEIN-RELATED"/>
    <property type="match status" value="1"/>
</dbReference>
<dbReference type="Gene3D" id="1.25.10.10">
    <property type="entry name" value="Leucine-rich Repeat Variant"/>
    <property type="match status" value="1"/>
</dbReference>
<dbReference type="GO" id="GO:0009982">
    <property type="term" value="F:pseudouridine synthase activity"/>
    <property type="evidence" value="ECO:0007669"/>
    <property type="project" value="InterPro"/>
</dbReference>
<dbReference type="SUPFAM" id="SSF55120">
    <property type="entry name" value="Pseudouridine synthase"/>
    <property type="match status" value="1"/>
</dbReference>
<evidence type="ECO:0000256" key="1">
    <source>
        <dbReference type="SAM" id="MobiDB-lite"/>
    </source>
</evidence>
<comment type="caution">
    <text evidence="3">The sequence shown here is derived from an EMBL/GenBank/DDBJ whole genome shotgun (WGS) entry which is preliminary data.</text>
</comment>
<dbReference type="InterPro" id="IPR011989">
    <property type="entry name" value="ARM-like"/>
</dbReference>